<dbReference type="PROSITE" id="PS00455">
    <property type="entry name" value="AMP_BINDING"/>
    <property type="match status" value="1"/>
</dbReference>
<dbReference type="GO" id="GO:0008610">
    <property type="term" value="P:lipid biosynthetic process"/>
    <property type="evidence" value="ECO:0007669"/>
    <property type="project" value="UniProtKB-ARBA"/>
</dbReference>
<dbReference type="GO" id="GO:0005737">
    <property type="term" value="C:cytoplasm"/>
    <property type="evidence" value="ECO:0007669"/>
    <property type="project" value="TreeGrafter"/>
</dbReference>
<dbReference type="Gene3D" id="3.30.559.30">
    <property type="entry name" value="Nonribosomal peptide synthetase, condensation domain"/>
    <property type="match status" value="2"/>
</dbReference>
<evidence type="ECO:0000256" key="1">
    <source>
        <dbReference type="ARBA" id="ARBA00001957"/>
    </source>
</evidence>
<dbReference type="GO" id="GO:0031177">
    <property type="term" value="F:phosphopantetheine binding"/>
    <property type="evidence" value="ECO:0007669"/>
    <property type="project" value="InterPro"/>
</dbReference>
<dbReference type="CDD" id="cd12117">
    <property type="entry name" value="A_NRPS_Srf_like"/>
    <property type="match status" value="1"/>
</dbReference>
<dbReference type="InterPro" id="IPR001242">
    <property type="entry name" value="Condensation_dom"/>
</dbReference>
<dbReference type="InterPro" id="IPR009081">
    <property type="entry name" value="PP-bd_ACP"/>
</dbReference>
<dbReference type="Pfam" id="PF00501">
    <property type="entry name" value="AMP-binding"/>
    <property type="match status" value="1"/>
</dbReference>
<dbReference type="Gene3D" id="3.30.300.30">
    <property type="match status" value="1"/>
</dbReference>
<feature type="domain" description="Carrier" evidence="4">
    <location>
        <begin position="1530"/>
        <end position="1605"/>
    </location>
</feature>
<dbReference type="Pfam" id="PF00550">
    <property type="entry name" value="PP-binding"/>
    <property type="match status" value="2"/>
</dbReference>
<proteinExistence type="predicted"/>
<dbReference type="InterPro" id="IPR036736">
    <property type="entry name" value="ACP-like_sf"/>
</dbReference>
<keyword evidence="6" id="KW-1185">Reference proteome</keyword>
<evidence type="ECO:0000256" key="2">
    <source>
        <dbReference type="ARBA" id="ARBA00022450"/>
    </source>
</evidence>
<keyword evidence="3" id="KW-0597">Phosphoprotein</keyword>
<dbReference type="FunFam" id="1.10.1200.10:FF:000005">
    <property type="entry name" value="Nonribosomal peptide synthetase 1"/>
    <property type="match status" value="2"/>
</dbReference>
<dbReference type="SUPFAM" id="SSF52777">
    <property type="entry name" value="CoA-dependent acyltransferases"/>
    <property type="match status" value="4"/>
</dbReference>
<dbReference type="PANTHER" id="PTHR45527">
    <property type="entry name" value="NONRIBOSOMAL PEPTIDE SYNTHETASE"/>
    <property type="match status" value="1"/>
</dbReference>
<evidence type="ECO:0000313" key="5">
    <source>
        <dbReference type="EMBL" id="NKZ00442.1"/>
    </source>
</evidence>
<dbReference type="Proteomes" id="UP000553209">
    <property type="component" value="Unassembled WGS sequence"/>
</dbReference>
<dbReference type="FunFam" id="2.30.38.10:FF:000001">
    <property type="entry name" value="Non-ribosomal peptide synthetase PvdI"/>
    <property type="match status" value="1"/>
</dbReference>
<dbReference type="SUPFAM" id="SSF56801">
    <property type="entry name" value="Acetyl-CoA synthetase-like"/>
    <property type="match status" value="1"/>
</dbReference>
<dbReference type="InterPro" id="IPR006162">
    <property type="entry name" value="Ppantetheine_attach_site"/>
</dbReference>
<dbReference type="NCBIfam" id="TIGR01733">
    <property type="entry name" value="AA-adenyl-dom"/>
    <property type="match status" value="1"/>
</dbReference>
<reference evidence="5 6" key="1">
    <citation type="submission" date="2020-04" db="EMBL/GenBank/DDBJ databases">
        <title>MicrobeNet Type strains.</title>
        <authorList>
            <person name="Nicholson A.C."/>
        </authorList>
    </citation>
    <scope>NUCLEOTIDE SEQUENCE [LARGE SCALE GENOMIC DNA]</scope>
    <source>
        <strain evidence="5 6">ATCC 23612</strain>
    </source>
</reference>
<keyword evidence="2" id="KW-0596">Phosphopantetheine</keyword>
<dbReference type="Gene3D" id="3.30.559.10">
    <property type="entry name" value="Chloramphenicol acetyltransferase-like domain"/>
    <property type="match status" value="2"/>
</dbReference>
<dbReference type="GO" id="GO:0003824">
    <property type="term" value="F:catalytic activity"/>
    <property type="evidence" value="ECO:0007669"/>
    <property type="project" value="InterPro"/>
</dbReference>
<dbReference type="GO" id="GO:0044550">
    <property type="term" value="P:secondary metabolite biosynthetic process"/>
    <property type="evidence" value="ECO:0007669"/>
    <property type="project" value="TreeGrafter"/>
</dbReference>
<dbReference type="Pfam" id="PF00975">
    <property type="entry name" value="Thioesterase"/>
    <property type="match status" value="1"/>
</dbReference>
<dbReference type="InterPro" id="IPR042099">
    <property type="entry name" value="ANL_N_sf"/>
</dbReference>
<evidence type="ECO:0000256" key="3">
    <source>
        <dbReference type="ARBA" id="ARBA00022553"/>
    </source>
</evidence>
<dbReference type="InterPro" id="IPR020802">
    <property type="entry name" value="TesA-like"/>
</dbReference>
<dbReference type="InterPro" id="IPR025110">
    <property type="entry name" value="AMP-bd_C"/>
</dbReference>
<comment type="caution">
    <text evidence="5">The sequence shown here is derived from an EMBL/GenBank/DDBJ whole genome shotgun (WGS) entry which is preliminary data.</text>
</comment>
<organism evidence="5 6">
    <name type="scientific">Nocardiopsis alborubida</name>
    <dbReference type="NCBI Taxonomy" id="146802"/>
    <lineage>
        <taxon>Bacteria</taxon>
        <taxon>Bacillati</taxon>
        <taxon>Actinomycetota</taxon>
        <taxon>Actinomycetes</taxon>
        <taxon>Streptosporangiales</taxon>
        <taxon>Nocardiopsidaceae</taxon>
        <taxon>Nocardiopsis</taxon>
    </lineage>
</organism>
<dbReference type="InterPro" id="IPR045851">
    <property type="entry name" value="AMP-bd_C_sf"/>
</dbReference>
<dbReference type="Gene3D" id="3.40.50.12780">
    <property type="entry name" value="N-terminal domain of ligase-like"/>
    <property type="match status" value="1"/>
</dbReference>
<dbReference type="InterPro" id="IPR010071">
    <property type="entry name" value="AA_adenyl_dom"/>
</dbReference>
<dbReference type="RefSeq" id="WP_168444112.1">
    <property type="nucleotide sequence ID" value="NZ_JAAXPG010000023.1"/>
</dbReference>
<evidence type="ECO:0000313" key="6">
    <source>
        <dbReference type="Proteomes" id="UP000553209"/>
    </source>
</evidence>
<name>A0A7X6MF71_9ACTN</name>
<dbReference type="Gene3D" id="1.10.1200.10">
    <property type="entry name" value="ACP-like"/>
    <property type="match status" value="1"/>
</dbReference>
<protein>
    <submittedName>
        <fullName evidence="5">Amino acid adenylation domain-containing protein</fullName>
    </submittedName>
</protein>
<comment type="cofactor">
    <cofactor evidence="1">
        <name>pantetheine 4'-phosphate</name>
        <dbReference type="ChEBI" id="CHEBI:47942"/>
    </cofactor>
</comment>
<dbReference type="EMBL" id="JAAXPG010000023">
    <property type="protein sequence ID" value="NKZ00442.1"/>
    <property type="molecule type" value="Genomic_DNA"/>
</dbReference>
<dbReference type="SMART" id="SM00823">
    <property type="entry name" value="PKS_PP"/>
    <property type="match status" value="2"/>
</dbReference>
<dbReference type="Gene3D" id="3.40.50.1820">
    <property type="entry name" value="alpha/beta hydrolase"/>
    <property type="match status" value="1"/>
</dbReference>
<dbReference type="InterPro" id="IPR023213">
    <property type="entry name" value="CAT-like_dom_sf"/>
</dbReference>
<dbReference type="PROSITE" id="PS50075">
    <property type="entry name" value="CARRIER"/>
    <property type="match status" value="2"/>
</dbReference>
<dbReference type="SUPFAM" id="SSF53474">
    <property type="entry name" value="alpha/beta-Hydrolases"/>
    <property type="match status" value="1"/>
</dbReference>
<dbReference type="InterPro" id="IPR001031">
    <property type="entry name" value="Thioesterase"/>
</dbReference>
<dbReference type="PANTHER" id="PTHR45527:SF1">
    <property type="entry name" value="FATTY ACID SYNTHASE"/>
    <property type="match status" value="1"/>
</dbReference>
<dbReference type="Pfam" id="PF00668">
    <property type="entry name" value="Condensation"/>
    <property type="match status" value="2"/>
</dbReference>
<gene>
    <name evidence="5" type="ORF">HGB44_22620</name>
</gene>
<dbReference type="PROSITE" id="PS00012">
    <property type="entry name" value="PHOSPHOPANTETHEINE"/>
    <property type="match status" value="2"/>
</dbReference>
<dbReference type="InterPro" id="IPR000873">
    <property type="entry name" value="AMP-dep_synth/lig_dom"/>
</dbReference>
<dbReference type="GO" id="GO:0043041">
    <property type="term" value="P:amino acid activation for nonribosomal peptide biosynthetic process"/>
    <property type="evidence" value="ECO:0007669"/>
    <property type="project" value="TreeGrafter"/>
</dbReference>
<dbReference type="InterPro" id="IPR020806">
    <property type="entry name" value="PKS_PP-bd"/>
</dbReference>
<accession>A0A7X6MF71</accession>
<sequence length="1867" mass="202676">MIPVSPAQLRLWLVDRLEDVGAAYNIPFGWRLRGALDVGVLRAALRDVLGRHEALRTVFSEVEGEPFQEVLPLERAWERFVVERVRSGPGEVGPAVEAAAQYRFDLSSELPFRVWLFDVGGDERVLLVLLHHIAGDGWSTAPLVRDLEAAYGARLRGGEPGWEPLPVQYADYTLWQRELLGEREDPRSLMAAELAFWRERLAGLPEELALPVDRVRPRESSHVGASVDLEVDAELHGRLLRLAGDHGCTVFMVVQAAVAALFDRVGAGSDIPLGAVVSGREEAALADLVGFFVNTVVVRVDTSGGPSFRELLERVRAVCLDVFAHQEVPFERVVDEVNPVRSLSRHPLFQTMVLIEEPEPVPGFPGVEAVAERVETPTAKFDLTFEFNLALGSDGEPLGGRFTVGYATDLFDPPTARAYAASLMRVLVQAGAAADVRVADLDLPELPRPRAGDGAARPAEADLRGRPLSAAGEGTTLERDVAALFAEVLSVEEVGIEDDFFALGGHSLLAARLAARAKAAFGTELGIRDIFHAPTAAELAARIGETAGAATRPVLSPRPRPEHVPSSPAQLRLWLVDRLEDVGAAYNIPFGWRLRGALDVGVLRAALRDVLGRHEALRTVFSEVEGEPFQEVLPLERAWERFVVERVRSGPGEVGPAVEAAAQYRFDLSSELPFRVWLFDVGGDERVLLVLLHHIAGDGWSTAPLVRDLEAAYGARLRGGEPGWEPLPVQYADYTLWQRELLGEREDPRSLMAAELAFWRERLAGLPEELALPVDRVRPRESSHVGASVDLEVDAELHGRLLRLAGDHGCTVFMVVQAAVAALFDRVGAGSDIPLGAVVSGREEAALADLVGFFVNTVVVRVDTSGGPSFRELLERVRAVCLDVFAHQEVPFERVVDEVNPVRSLSRHPLFQTMVLIEEPEPVPGFPGVEAVAERVETPTAKFDLTFSLRESERGGMRGRLEYRTDLFDGATAQGMADWFVRLLDRMSAEPDRPLPEFGVMSPQEWRHAVGEVHGADVEAVLKPVHELFAEWVTATPEATALVFGTERVGYAELDARAARTARALADRGIGRGSLVGVFLERGTDLVATLLAVLKCGAGYTLLETATPVPRLETYLDQTGMSAVVTDKVGAEKFRADGVAVLLVEELPLSGADSCAGDEHADLSVASDLDDLACVMFTSGSTGTPKAVASSHRSLASTFVGQSYAEFSPEHVWLQCAPIGWDAFALELWGALSSGAVCVLQPGPRPDAAVIAELVAEHGVTSLWLSAGLFSVMVDTYPEVFDGVRQVMTGGEAPSPKHVAVAVERWPGMRLVNGYGPVESMVFTHAHRISREEAAADSIPLGGAITARRGYVLDGGLVPVPPGVVGELYVAGAGLARGYVGQPGLTAERFVACPFGGSGERMYRTGDLVRWRRSGVLEFVGRADDQVKIRGFRVEPGEVEAVLGRHPGVVRSAVVARGGGGGVRLVAYVVFGDEGVDSGVLREWVAGAVPGYMVPDAFVGVPALPLTANGKLDTAALPQPEFTPLKSGRTPRTLREEVLCRIFAEFLEVPALGIDDNFFETGGNSLLAVRLIKRVQDTFGTRVTVQTLFSAPTVAEFAARIGTSDQDDGLGTVLPLRRDGSEPPLFCLHPSLGLSWCYASLLTGLEGTVPLYGIQAWGFREDESFPERFDDMVDAYTDAVVRTCPEGPYRLLGWSFGGMLAHAVATRLQSRGRHVAQLVLLDTPLAKDIGPVPSPRDPEAVRNIAETFGVELAEGEEFGLDEAEIYQRAGFAIGSLGADFIDRMTNFQYRIFDYVSEFEPRPYDGDVQYFLATENRSATSYWPHDWRPYVSGEIRVYDVECTHFGMSRPEVLRYVGEVVGTVNAPRR</sequence>
<dbReference type="InterPro" id="IPR020845">
    <property type="entry name" value="AMP-binding_CS"/>
</dbReference>
<evidence type="ECO:0000259" key="4">
    <source>
        <dbReference type="PROSITE" id="PS50075"/>
    </source>
</evidence>
<dbReference type="SUPFAM" id="SSF47336">
    <property type="entry name" value="ACP-like"/>
    <property type="match status" value="2"/>
</dbReference>
<dbReference type="Pfam" id="PF13193">
    <property type="entry name" value="AMP-binding_C"/>
    <property type="match status" value="1"/>
</dbReference>
<feature type="domain" description="Carrier" evidence="4">
    <location>
        <begin position="472"/>
        <end position="547"/>
    </location>
</feature>
<dbReference type="InterPro" id="IPR029058">
    <property type="entry name" value="AB_hydrolase_fold"/>
</dbReference>
<dbReference type="SMART" id="SM00824">
    <property type="entry name" value="PKS_TE"/>
    <property type="match status" value="1"/>
</dbReference>
<dbReference type="CDD" id="cd19540">
    <property type="entry name" value="LCL_NRPS-like"/>
    <property type="match status" value="2"/>
</dbReference>